<feature type="transmembrane region" description="Helical" evidence="1">
    <location>
        <begin position="58"/>
        <end position="78"/>
    </location>
</feature>
<keyword evidence="3" id="KW-1185">Reference proteome</keyword>
<evidence type="ECO:0000313" key="2">
    <source>
        <dbReference type="EMBL" id="CVK15296.1"/>
    </source>
</evidence>
<dbReference type="AlphaFoldDB" id="A0A0X3ALS8"/>
<gene>
    <name evidence="2" type="ORF">Ga0061079_101108</name>
</gene>
<dbReference type="OrthoDB" id="9792475at2"/>
<keyword evidence="1" id="KW-0472">Membrane</keyword>
<dbReference type="Pfam" id="PF11821">
    <property type="entry name" value="ActD"/>
    <property type="match status" value="1"/>
</dbReference>
<evidence type="ECO:0008006" key="4">
    <source>
        <dbReference type="Google" id="ProtNLM"/>
    </source>
</evidence>
<protein>
    <recommendedName>
        <fullName evidence="4">Quinol:cytochrome c oxidoreductase membrane protein</fullName>
    </recommendedName>
</protein>
<evidence type="ECO:0000256" key="1">
    <source>
        <dbReference type="SAM" id="Phobius"/>
    </source>
</evidence>
<dbReference type="PANTHER" id="PTHR40394:SF2">
    <property type="entry name" value="QUINOL:CYTOCHROME C OXIDOREDUCTASE MEMBRANE PROTEIN"/>
    <property type="match status" value="1"/>
</dbReference>
<dbReference type="Proteomes" id="UP000182761">
    <property type="component" value="Unassembled WGS sequence"/>
</dbReference>
<keyword evidence="1" id="KW-0812">Transmembrane</keyword>
<dbReference type="PANTHER" id="PTHR40394">
    <property type="entry name" value="LIPOPROTEIN-RELATED"/>
    <property type="match status" value="1"/>
</dbReference>
<dbReference type="STRING" id="1586267.GCA_001418685_00108"/>
<feature type="transmembrane region" description="Helical" evidence="1">
    <location>
        <begin position="98"/>
        <end position="124"/>
    </location>
</feature>
<proteinExistence type="predicted"/>
<dbReference type="EMBL" id="FCOR01000001">
    <property type="protein sequence ID" value="CVK15296.1"/>
    <property type="molecule type" value="Genomic_DNA"/>
</dbReference>
<accession>A0A0X3ALS8</accession>
<reference evidence="2 3" key="1">
    <citation type="submission" date="2016-01" db="EMBL/GenBank/DDBJ databases">
        <authorList>
            <person name="McClelland M."/>
            <person name="Jain A."/>
            <person name="Saraogi P."/>
            <person name="Mendelson R."/>
            <person name="Westerman R."/>
            <person name="SanMiguel P."/>
            <person name="Csonka L."/>
        </authorList>
    </citation>
    <scope>NUCLEOTIDE SEQUENCE [LARGE SCALE GENOMIC DNA]</scope>
    <source>
        <strain evidence="2 3">R-53146</strain>
    </source>
</reference>
<organism evidence="2 3">
    <name type="scientific">Apibacter mensalis</name>
    <dbReference type="NCBI Taxonomy" id="1586267"/>
    <lineage>
        <taxon>Bacteria</taxon>
        <taxon>Pseudomonadati</taxon>
        <taxon>Bacteroidota</taxon>
        <taxon>Flavobacteriia</taxon>
        <taxon>Flavobacteriales</taxon>
        <taxon>Weeksellaceae</taxon>
        <taxon>Apibacter</taxon>
    </lineage>
</organism>
<dbReference type="RefSeq" id="WP_055424529.1">
    <property type="nucleotide sequence ID" value="NZ_FCOR01000001.1"/>
</dbReference>
<sequence>MSTTKTIIYGLYGDDDLLIDGVKQLRDRGIKINEVYTPFPVHGLDKAMGLKESRMSEFAFFYGALGLTVATLLTWYTMNYDWQQNIGGKPSFTWTENMPAFIPIMFELTVFFAAHLMSITYLILNKHYPGQKPQNPDPRTTDDKFLVEISDQNYEQVKEILIATGVEEITVKKIEDEKIN</sequence>
<dbReference type="InterPro" id="IPR021776">
    <property type="entry name" value="ActD"/>
</dbReference>
<name>A0A0X3ALS8_9FLAO</name>
<keyword evidence="1" id="KW-1133">Transmembrane helix</keyword>
<evidence type="ECO:0000313" key="3">
    <source>
        <dbReference type="Proteomes" id="UP000182761"/>
    </source>
</evidence>